<organism evidence="1 2">
    <name type="scientific">Pseudoalteromonas peptidolytica F12-50-A1</name>
    <dbReference type="NCBI Taxonomy" id="1315280"/>
    <lineage>
        <taxon>Bacteria</taxon>
        <taxon>Pseudomonadati</taxon>
        <taxon>Pseudomonadota</taxon>
        <taxon>Gammaproteobacteria</taxon>
        <taxon>Alteromonadales</taxon>
        <taxon>Pseudoalteromonadaceae</taxon>
        <taxon>Pseudoalteromonas</taxon>
    </lineage>
</organism>
<reference evidence="1 2" key="1">
    <citation type="submission" date="2015-06" db="EMBL/GenBank/DDBJ databases">
        <title>Genome sequence of Pseudoalteromonas peptidolytica.</title>
        <authorList>
            <person name="Xie B.-B."/>
            <person name="Rong J.-C."/>
            <person name="Qin Q.-L."/>
            <person name="Zhang Y.-Z."/>
        </authorList>
    </citation>
    <scope>NUCLEOTIDE SEQUENCE [LARGE SCALE GENOMIC DNA]</scope>
    <source>
        <strain evidence="1 2">F12-50-A1</strain>
    </source>
</reference>
<dbReference type="Proteomes" id="UP000660708">
    <property type="component" value="Unassembled WGS sequence"/>
</dbReference>
<gene>
    <name evidence="1" type="ORF">PPEP_a0325</name>
</gene>
<dbReference type="Gene3D" id="2.60.120.620">
    <property type="entry name" value="q2cbj1_9rhob like domain"/>
    <property type="match status" value="1"/>
</dbReference>
<name>A0A8I0MTB6_9GAMM</name>
<dbReference type="RefSeq" id="WP_125250940.1">
    <property type="nucleotide sequence ID" value="NZ_AQHF01000020.1"/>
</dbReference>
<keyword evidence="2" id="KW-1185">Reference proteome</keyword>
<dbReference type="Pfam" id="PF10014">
    <property type="entry name" value="2OG-Fe_Oxy_2"/>
    <property type="match status" value="1"/>
</dbReference>
<evidence type="ECO:0008006" key="3">
    <source>
        <dbReference type="Google" id="ProtNLM"/>
    </source>
</evidence>
<dbReference type="GO" id="GO:0051213">
    <property type="term" value="F:dioxygenase activity"/>
    <property type="evidence" value="ECO:0007669"/>
    <property type="project" value="InterPro"/>
</dbReference>
<evidence type="ECO:0000313" key="2">
    <source>
        <dbReference type="Proteomes" id="UP000660708"/>
    </source>
</evidence>
<dbReference type="InterPro" id="IPR018724">
    <property type="entry name" value="2OG-Fe_dioxygenase"/>
</dbReference>
<sequence length="210" mass="23895">MSFSLVCNADKINNDLLKSYDALPADPYIKDGMKRFRTFSYGEVKNGKVDWNATKPFFQSNEANSYAGGIKRSFQHTGEEAKKFAQAIVTDALEKEWVNADHFFIGCHQIRVTADAKIVGYPAPEGFHHDETDFIAINLINEHNVNGAISFISDFNDTSNILFEKKLEPGQSLYVEDLKHKHYVSPFTPKLPNIETYRDIIGIAFYMNDR</sequence>
<dbReference type="AlphaFoldDB" id="A0A8I0MTB6"/>
<evidence type="ECO:0000313" key="1">
    <source>
        <dbReference type="EMBL" id="MBE0345444.1"/>
    </source>
</evidence>
<dbReference type="EMBL" id="AQHF01000020">
    <property type="protein sequence ID" value="MBE0345444.1"/>
    <property type="molecule type" value="Genomic_DNA"/>
</dbReference>
<comment type="caution">
    <text evidence="1">The sequence shown here is derived from an EMBL/GenBank/DDBJ whole genome shotgun (WGS) entry which is preliminary data.</text>
</comment>
<accession>A0A8I0MTB6</accession>
<protein>
    <recommendedName>
        <fullName evidence="3">2OG-Fe dioxygenase family protein</fullName>
    </recommendedName>
</protein>
<proteinExistence type="predicted"/>